<comment type="catalytic activity">
    <reaction evidence="8 13">
        <text>L-arginine + H2O = urea + L-ornithine</text>
        <dbReference type="Rhea" id="RHEA:20569"/>
        <dbReference type="ChEBI" id="CHEBI:15377"/>
        <dbReference type="ChEBI" id="CHEBI:16199"/>
        <dbReference type="ChEBI" id="CHEBI:32682"/>
        <dbReference type="ChEBI" id="CHEBI:46911"/>
        <dbReference type="EC" id="3.5.3.1"/>
    </reaction>
</comment>
<evidence type="ECO:0000256" key="8">
    <source>
        <dbReference type="ARBA" id="ARBA00047391"/>
    </source>
</evidence>
<dbReference type="GO" id="GO:0005737">
    <property type="term" value="C:cytoplasm"/>
    <property type="evidence" value="ECO:0007669"/>
    <property type="project" value="TreeGrafter"/>
</dbReference>
<dbReference type="RefSeq" id="WP_106716570.1">
    <property type="nucleotide sequence ID" value="NZ_JACHXT010000001.1"/>
</dbReference>
<evidence type="ECO:0000256" key="11">
    <source>
        <dbReference type="PROSITE-ProRule" id="PRU00742"/>
    </source>
</evidence>
<dbReference type="EMBL" id="PGGN01000002">
    <property type="protein sequence ID" value="PSH58120.1"/>
    <property type="molecule type" value="Genomic_DNA"/>
</dbReference>
<dbReference type="PIRSF" id="PIRSF036979">
    <property type="entry name" value="Arginase"/>
    <property type="match status" value="1"/>
</dbReference>
<gene>
    <name evidence="14" type="primary">rocF</name>
    <name evidence="14" type="ORF">CU100_10770</name>
</gene>
<keyword evidence="7 10" id="KW-0464">Manganese</keyword>
<dbReference type="Gene3D" id="3.40.800.10">
    <property type="entry name" value="Ureohydrolase domain"/>
    <property type="match status" value="1"/>
</dbReference>
<dbReference type="AlphaFoldDB" id="A0A2P7AV65"/>
<evidence type="ECO:0000256" key="9">
    <source>
        <dbReference type="NCBIfam" id="TIGR01229"/>
    </source>
</evidence>
<evidence type="ECO:0000256" key="6">
    <source>
        <dbReference type="ARBA" id="ARBA00022801"/>
    </source>
</evidence>
<comment type="caution">
    <text evidence="14">The sequence shown here is derived from an EMBL/GenBank/DDBJ whole genome shotgun (WGS) entry which is preliminary data.</text>
</comment>
<dbReference type="GO" id="GO:0004053">
    <property type="term" value="F:arginase activity"/>
    <property type="evidence" value="ECO:0007669"/>
    <property type="project" value="UniProtKB-UniRule"/>
</dbReference>
<evidence type="ECO:0000256" key="2">
    <source>
        <dbReference type="ARBA" id="ARBA00012168"/>
    </source>
</evidence>
<dbReference type="InterPro" id="IPR014033">
    <property type="entry name" value="Arginase"/>
</dbReference>
<feature type="binding site" evidence="10">
    <location>
        <position position="139"/>
    </location>
    <ligand>
        <name>Mn(2+)</name>
        <dbReference type="ChEBI" id="CHEBI:29035"/>
        <label>1</label>
    </ligand>
</feature>
<keyword evidence="4 13" id="KW-0056">Arginine metabolism</keyword>
<feature type="binding site" evidence="10">
    <location>
        <position position="141"/>
    </location>
    <ligand>
        <name>Mn(2+)</name>
        <dbReference type="ChEBI" id="CHEBI:29035"/>
        <label>1</label>
    </ligand>
</feature>
<feature type="binding site" evidence="10">
    <location>
        <position position="241"/>
    </location>
    <ligand>
        <name>Mn(2+)</name>
        <dbReference type="ChEBI" id="CHEBI:29035"/>
        <label>1</label>
    </ligand>
</feature>
<keyword evidence="15" id="KW-1185">Reference proteome</keyword>
<feature type="binding site" evidence="10">
    <location>
        <position position="137"/>
    </location>
    <ligand>
        <name>Mn(2+)</name>
        <dbReference type="ChEBI" id="CHEBI:29035"/>
        <label>1</label>
    </ligand>
</feature>
<feature type="binding site" evidence="10">
    <location>
        <position position="243"/>
    </location>
    <ligand>
        <name>Mn(2+)</name>
        <dbReference type="ChEBI" id="CHEBI:29035"/>
        <label>1</label>
    </ligand>
</feature>
<dbReference type="GO" id="GO:0000050">
    <property type="term" value="P:urea cycle"/>
    <property type="evidence" value="ECO:0007669"/>
    <property type="project" value="UniProtKB-UniPathway"/>
</dbReference>
<dbReference type="SUPFAM" id="SSF52768">
    <property type="entry name" value="Arginase/deacetylase"/>
    <property type="match status" value="1"/>
</dbReference>
<reference evidence="15" key="1">
    <citation type="submission" date="2017-11" db="EMBL/GenBank/DDBJ databases">
        <authorList>
            <person name="Kuznetsova I."/>
            <person name="Sazanova A."/>
            <person name="Chirak E."/>
            <person name="Safronova V."/>
            <person name="Willems A."/>
        </authorList>
    </citation>
    <scope>NUCLEOTIDE SEQUENCE [LARGE SCALE GENOMIC DNA]</scope>
    <source>
        <strain evidence="15">PEPV15</strain>
    </source>
</reference>
<dbReference type="FunFam" id="3.40.800.10:FF:000012">
    <property type="entry name" value="Arginase"/>
    <property type="match status" value="1"/>
</dbReference>
<dbReference type="InterPro" id="IPR023696">
    <property type="entry name" value="Ureohydrolase_dom_sf"/>
</dbReference>
<dbReference type="Proteomes" id="UP000241158">
    <property type="component" value="Unassembled WGS sequence"/>
</dbReference>
<organism evidence="14 15">
    <name type="scientific">Phyllobacterium endophyticum</name>
    <dbReference type="NCBI Taxonomy" id="1149773"/>
    <lineage>
        <taxon>Bacteria</taxon>
        <taxon>Pseudomonadati</taxon>
        <taxon>Pseudomonadota</taxon>
        <taxon>Alphaproteobacteria</taxon>
        <taxon>Hyphomicrobiales</taxon>
        <taxon>Phyllobacteriaceae</taxon>
        <taxon>Phyllobacterium</taxon>
    </lineage>
</organism>
<feature type="binding site" evidence="10">
    <location>
        <position position="110"/>
    </location>
    <ligand>
        <name>Mn(2+)</name>
        <dbReference type="ChEBI" id="CHEBI:29035"/>
        <label>1</label>
    </ligand>
</feature>
<dbReference type="InterPro" id="IPR020855">
    <property type="entry name" value="Ureohydrolase_Mn_BS"/>
</dbReference>
<dbReference type="OrthoDB" id="9788689at2"/>
<dbReference type="Pfam" id="PF00491">
    <property type="entry name" value="Arginase"/>
    <property type="match status" value="1"/>
</dbReference>
<evidence type="ECO:0000256" key="13">
    <source>
        <dbReference type="RuleBase" id="RU361159"/>
    </source>
</evidence>
<evidence type="ECO:0000313" key="14">
    <source>
        <dbReference type="EMBL" id="PSH58120.1"/>
    </source>
</evidence>
<dbReference type="PANTHER" id="PTHR43782">
    <property type="entry name" value="ARGINASE"/>
    <property type="match status" value="1"/>
</dbReference>
<keyword evidence="5 10" id="KW-0479">Metal-binding</keyword>
<dbReference type="GO" id="GO:0030145">
    <property type="term" value="F:manganese ion binding"/>
    <property type="evidence" value="ECO:0007669"/>
    <property type="project" value="TreeGrafter"/>
</dbReference>
<dbReference type="PRINTS" id="PR00116">
    <property type="entry name" value="ARGINASE"/>
</dbReference>
<dbReference type="CDD" id="cd09989">
    <property type="entry name" value="Arginase"/>
    <property type="match status" value="1"/>
</dbReference>
<dbReference type="GO" id="GO:0006525">
    <property type="term" value="P:arginine metabolic process"/>
    <property type="evidence" value="ECO:0007669"/>
    <property type="project" value="UniProtKB-KW"/>
</dbReference>
<evidence type="ECO:0000256" key="3">
    <source>
        <dbReference type="ARBA" id="ARBA00018123"/>
    </source>
</evidence>
<dbReference type="PANTHER" id="PTHR43782:SF3">
    <property type="entry name" value="ARGINASE"/>
    <property type="match status" value="1"/>
</dbReference>
<evidence type="ECO:0000256" key="5">
    <source>
        <dbReference type="ARBA" id="ARBA00022723"/>
    </source>
</evidence>
<evidence type="ECO:0000256" key="10">
    <source>
        <dbReference type="PIRSR" id="PIRSR036979-1"/>
    </source>
</evidence>
<evidence type="ECO:0000256" key="12">
    <source>
        <dbReference type="RuleBase" id="RU003684"/>
    </source>
</evidence>
<evidence type="ECO:0000256" key="1">
    <source>
        <dbReference type="ARBA" id="ARBA00005098"/>
    </source>
</evidence>
<name>A0A2P7AV65_9HYPH</name>
<comment type="cofactor">
    <cofactor evidence="10 13">
        <name>Mn(2+)</name>
        <dbReference type="ChEBI" id="CHEBI:29035"/>
    </cofactor>
    <text evidence="10 13">Binds 2 manganese ions per subunit.</text>
</comment>
<proteinExistence type="inferred from homology"/>
<dbReference type="InterPro" id="IPR006035">
    <property type="entry name" value="Ureohydrolase"/>
</dbReference>
<accession>A0A2P7AV65</accession>
<evidence type="ECO:0000256" key="7">
    <source>
        <dbReference type="ARBA" id="ARBA00023211"/>
    </source>
</evidence>
<dbReference type="EC" id="3.5.3.1" evidence="2 9"/>
<protein>
    <recommendedName>
        <fullName evidence="3 9">Arginase</fullName>
        <ecNumber evidence="2 9">3.5.3.1</ecNumber>
    </recommendedName>
</protein>
<dbReference type="PROSITE" id="PS51409">
    <property type="entry name" value="ARGINASE_2"/>
    <property type="match status" value="1"/>
</dbReference>
<dbReference type="PROSITE" id="PS01053">
    <property type="entry name" value="ARGINASE_1"/>
    <property type="match status" value="1"/>
</dbReference>
<evidence type="ECO:0000313" key="15">
    <source>
        <dbReference type="Proteomes" id="UP000241158"/>
    </source>
</evidence>
<dbReference type="UniPathway" id="UPA00158">
    <property type="reaction ID" value="UER00270"/>
</dbReference>
<comment type="pathway">
    <text evidence="1">Nitrogen metabolism; urea cycle; L-ornithine and urea from L-arginine: step 1/1.</text>
</comment>
<comment type="similarity">
    <text evidence="11 12">Belongs to the arginase family.</text>
</comment>
<evidence type="ECO:0000256" key="4">
    <source>
        <dbReference type="ARBA" id="ARBA00022503"/>
    </source>
</evidence>
<dbReference type="NCBIfam" id="TIGR01229">
    <property type="entry name" value="rocF_arginase"/>
    <property type="match status" value="1"/>
</dbReference>
<keyword evidence="6 12" id="KW-0378">Hydrolase</keyword>
<sequence>MNMQSNFEDTHKQKLTVIGAPIEEGASTLGALMGPAALRTAGLISMLEEIGHPVEDRGDLRLPKTLPVVPPVQGLAHHIEKIAAWSRLLSAETYDAMKNGTLPVILGGDHSLSMGSIGGIARYCEEHDRELFVLWLDAHSDFNTPATSPSGNMHGMSAALLCREPGLEGVFGDEPHGFVKPENLHLFGIRSIDKTERVLLRERGIDVIDMRQIDEFGVSKLLRRIIERVQKANGMLHVSFDVDFIDPAFAPGVGTTVPGGATYREAHLVMEMLHDSGIVGSLDLVELNPFLDERGKSALLLVDLVASLFGRQIFDKPTLAEQSAAALGSVEIQVGASRK</sequence>